<dbReference type="EMBL" id="QLZR01000003">
    <property type="protein sequence ID" value="RAZ77667.1"/>
    <property type="molecule type" value="Genomic_DNA"/>
</dbReference>
<keyword evidence="4" id="KW-1185">Reference proteome</keyword>
<dbReference type="GO" id="GO:0016787">
    <property type="term" value="F:hydrolase activity"/>
    <property type="evidence" value="ECO:0007669"/>
    <property type="project" value="UniProtKB-KW"/>
</dbReference>
<dbReference type="AlphaFoldDB" id="A0A365KXW7"/>
<proteinExistence type="predicted"/>
<organism evidence="3 4">
    <name type="scientific">Planococcus halotolerans</name>
    <dbReference type="NCBI Taxonomy" id="2233542"/>
    <lineage>
        <taxon>Bacteria</taxon>
        <taxon>Bacillati</taxon>
        <taxon>Bacillota</taxon>
        <taxon>Bacilli</taxon>
        <taxon>Bacillales</taxon>
        <taxon>Caryophanaceae</taxon>
        <taxon>Planococcus</taxon>
    </lineage>
</organism>
<dbReference type="InterPro" id="IPR000073">
    <property type="entry name" value="AB_hydrolase_1"/>
</dbReference>
<protein>
    <recommendedName>
        <fullName evidence="2">AB hydrolase-1 domain-containing protein</fullName>
    </recommendedName>
</protein>
<dbReference type="Pfam" id="PF00561">
    <property type="entry name" value="Abhydrolase_1"/>
    <property type="match status" value="1"/>
</dbReference>
<dbReference type="PANTHER" id="PTHR43798">
    <property type="entry name" value="MONOACYLGLYCEROL LIPASE"/>
    <property type="match status" value="1"/>
</dbReference>
<dbReference type="InterPro" id="IPR050266">
    <property type="entry name" value="AB_hydrolase_sf"/>
</dbReference>
<evidence type="ECO:0000256" key="1">
    <source>
        <dbReference type="ARBA" id="ARBA00022801"/>
    </source>
</evidence>
<evidence type="ECO:0000259" key="2">
    <source>
        <dbReference type="Pfam" id="PF00561"/>
    </source>
</evidence>
<evidence type="ECO:0000313" key="3">
    <source>
        <dbReference type="EMBL" id="RAZ77667.1"/>
    </source>
</evidence>
<dbReference type="PANTHER" id="PTHR43798:SF31">
    <property type="entry name" value="AB HYDROLASE SUPERFAMILY PROTEIN YCLE"/>
    <property type="match status" value="1"/>
</dbReference>
<keyword evidence="1" id="KW-0378">Hydrolase</keyword>
<evidence type="ECO:0000313" key="4">
    <source>
        <dbReference type="Proteomes" id="UP000251002"/>
    </source>
</evidence>
<dbReference type="InterPro" id="IPR029058">
    <property type="entry name" value="AB_hydrolase_fold"/>
</dbReference>
<name>A0A365KXW7_9BACL</name>
<comment type="caution">
    <text evidence="3">The sequence shown here is derived from an EMBL/GenBank/DDBJ whole genome shotgun (WGS) entry which is preliminary data.</text>
</comment>
<sequence length="278" mass="31624">MYLHLGVNPSMPYAKIDDSLTLYYQIKGEGLPIVFIHPFVMAHNVFMHQEPLADEYQTIFFDMAGHGNSTTGDVPVTIELLAEHLKKLLDRIGIDKVVLCGYSHGGLVAQEFAFNYPERTIAIIMSGGYSELNNFSPKFFIKTVMYLSKLRMVPVAAKLQAKLNKYYPEDEGKIYGLARKSDPQRSYEFCRTGLDYVSTHSLHRLKMPILLVYGTLEKPMHHYRIPFQKAAPQTQVVFIEGGDHQVPPRSFRKFNAAVNGFLQPIAAKYNADDSERLR</sequence>
<dbReference type="PRINTS" id="PR00111">
    <property type="entry name" value="ABHYDROLASE"/>
</dbReference>
<dbReference type="SUPFAM" id="SSF53474">
    <property type="entry name" value="alpha/beta-Hydrolases"/>
    <property type="match status" value="1"/>
</dbReference>
<accession>A0A365KXW7</accession>
<reference evidence="3 4" key="1">
    <citation type="submission" date="2018-06" db="EMBL/GenBank/DDBJ databases">
        <title>The draft genome sequences of strains SCU63 and S1.</title>
        <authorList>
            <person name="Gan L."/>
        </authorList>
    </citation>
    <scope>NUCLEOTIDE SEQUENCE [LARGE SCALE GENOMIC DNA]</scope>
    <source>
        <strain evidence="3 4">SCU63</strain>
    </source>
</reference>
<dbReference type="Proteomes" id="UP000251002">
    <property type="component" value="Unassembled WGS sequence"/>
</dbReference>
<dbReference type="Gene3D" id="3.40.50.1820">
    <property type="entry name" value="alpha/beta hydrolase"/>
    <property type="match status" value="1"/>
</dbReference>
<dbReference type="GO" id="GO:0016020">
    <property type="term" value="C:membrane"/>
    <property type="evidence" value="ECO:0007669"/>
    <property type="project" value="TreeGrafter"/>
</dbReference>
<feature type="domain" description="AB hydrolase-1" evidence="2">
    <location>
        <begin position="32"/>
        <end position="244"/>
    </location>
</feature>
<gene>
    <name evidence="3" type="ORF">DP120_09290</name>
</gene>